<comment type="caution">
    <text evidence="3">The sequence shown here is derived from an EMBL/GenBank/DDBJ whole genome shotgun (WGS) entry which is preliminary data.</text>
</comment>
<feature type="region of interest" description="Disordered" evidence="1">
    <location>
        <begin position="311"/>
        <end position="344"/>
    </location>
</feature>
<dbReference type="InterPro" id="IPR036397">
    <property type="entry name" value="RNaseH_sf"/>
</dbReference>
<protein>
    <recommendedName>
        <fullName evidence="2">Tf2-1-like SH3-like domain-containing protein</fullName>
    </recommendedName>
</protein>
<feature type="region of interest" description="Disordered" evidence="1">
    <location>
        <begin position="383"/>
        <end position="572"/>
    </location>
</feature>
<feature type="compositionally biased region" description="Acidic residues" evidence="1">
    <location>
        <begin position="21"/>
        <end position="33"/>
    </location>
</feature>
<dbReference type="InterPro" id="IPR012337">
    <property type="entry name" value="RNaseH-like_sf"/>
</dbReference>
<organism evidence="3 4">
    <name type="scientific">Lolium multiflorum</name>
    <name type="common">Italian ryegrass</name>
    <name type="synonym">Lolium perenne subsp. multiflorum</name>
    <dbReference type="NCBI Taxonomy" id="4521"/>
    <lineage>
        <taxon>Eukaryota</taxon>
        <taxon>Viridiplantae</taxon>
        <taxon>Streptophyta</taxon>
        <taxon>Embryophyta</taxon>
        <taxon>Tracheophyta</taxon>
        <taxon>Spermatophyta</taxon>
        <taxon>Magnoliopsida</taxon>
        <taxon>Liliopsida</taxon>
        <taxon>Poales</taxon>
        <taxon>Poaceae</taxon>
        <taxon>BOP clade</taxon>
        <taxon>Pooideae</taxon>
        <taxon>Poodae</taxon>
        <taxon>Poeae</taxon>
        <taxon>Poeae Chloroplast Group 2 (Poeae type)</taxon>
        <taxon>Loliodinae</taxon>
        <taxon>Loliinae</taxon>
        <taxon>Lolium</taxon>
    </lineage>
</organism>
<dbReference type="PANTHER" id="PTHR35046:SF9">
    <property type="entry name" value="RNA-DIRECTED DNA POLYMERASE"/>
    <property type="match status" value="1"/>
</dbReference>
<name>A0AAD8QUD1_LOLMU</name>
<feature type="region of interest" description="Disordered" evidence="1">
    <location>
        <begin position="1"/>
        <end position="33"/>
    </location>
</feature>
<feature type="compositionally biased region" description="Basic and acidic residues" evidence="1">
    <location>
        <begin position="498"/>
        <end position="512"/>
    </location>
</feature>
<dbReference type="SUPFAM" id="SSF53098">
    <property type="entry name" value="Ribonuclease H-like"/>
    <property type="match status" value="1"/>
</dbReference>
<feature type="domain" description="Tf2-1-like SH3-like" evidence="2">
    <location>
        <begin position="248"/>
        <end position="310"/>
    </location>
</feature>
<feature type="compositionally biased region" description="Polar residues" evidence="1">
    <location>
        <begin position="514"/>
        <end position="528"/>
    </location>
</feature>
<dbReference type="AlphaFoldDB" id="A0AAD8QUD1"/>
<evidence type="ECO:0000256" key="1">
    <source>
        <dbReference type="SAM" id="MobiDB-lite"/>
    </source>
</evidence>
<dbReference type="EMBL" id="JAUUTY010000007">
    <property type="protein sequence ID" value="KAK1608902.1"/>
    <property type="molecule type" value="Genomic_DNA"/>
</dbReference>
<proteinExistence type="predicted"/>
<feature type="compositionally biased region" description="Acidic residues" evidence="1">
    <location>
        <begin position="537"/>
        <end position="546"/>
    </location>
</feature>
<dbReference type="Proteomes" id="UP001231189">
    <property type="component" value="Unassembled WGS sequence"/>
</dbReference>
<dbReference type="GO" id="GO:0003676">
    <property type="term" value="F:nucleic acid binding"/>
    <property type="evidence" value="ECO:0007669"/>
    <property type="project" value="InterPro"/>
</dbReference>
<sequence>MIINEDNEYETGDDVDHNAPEDDDYDTDGEDAYPSDARTIIVSQRALNVLPSASTQRCNLFQTKALVGPDKACKVIIDGGSCRNLASKELCTKLKLKYLPHPHPYYIQWLSDNGEMKEFGDVFPDEVPAGLPPLRVVNRTLSQLLRSMIKKNLKEWEECLPHMEFAYNRAVHSTTELCPFEVVYGFKPITPLDLLPLPIHERVNMEASKRADFVRKIHVKTKELIEKKGKRNAARMNKKRNEMLFKPGDMVWVQFRKDRFPKLRKSKLLPRGAGPYKVLAKINDNAYSIDLPLDEFGVSNSFNVANLTPYDGEDLGASRSTPFEGGNDEDIPTSLPPPSLSNEDAPAVKLKYQEETSIARGVEEQLDVKTDVKMDVKLDMKISHGRTREEREACARGEEVVQAGPAPGQTGCQTGAPGPGPVQPGGTPDPPRRQPGVVPGPTGKASATLPVAARSLARSRPASLAQHPVNRVPDRPAQHPVNRIPDRPSPNRATPYHEPLEAELLKEREAESRPAQSGSQYTWTSSKDQGGAASPAVDEEENDDDVSSPAKGEEKDAPAADVDVETSPSKEK</sequence>
<dbReference type="Gene3D" id="3.30.420.10">
    <property type="entry name" value="Ribonuclease H-like superfamily/Ribonuclease H"/>
    <property type="match status" value="1"/>
</dbReference>
<gene>
    <name evidence="3" type="ORF">QYE76_032575</name>
</gene>
<evidence type="ECO:0000313" key="4">
    <source>
        <dbReference type="Proteomes" id="UP001231189"/>
    </source>
</evidence>
<evidence type="ECO:0000313" key="3">
    <source>
        <dbReference type="EMBL" id="KAK1608902.1"/>
    </source>
</evidence>
<dbReference type="PANTHER" id="PTHR35046">
    <property type="entry name" value="ZINC KNUCKLE (CCHC-TYPE) FAMILY PROTEIN"/>
    <property type="match status" value="1"/>
</dbReference>
<feature type="compositionally biased region" description="Low complexity" evidence="1">
    <location>
        <begin position="449"/>
        <end position="465"/>
    </location>
</feature>
<feature type="compositionally biased region" description="Basic and acidic residues" evidence="1">
    <location>
        <begin position="383"/>
        <end position="399"/>
    </location>
</feature>
<keyword evidence="4" id="KW-1185">Reference proteome</keyword>
<dbReference type="InterPro" id="IPR056924">
    <property type="entry name" value="SH3_Tf2-1"/>
</dbReference>
<dbReference type="Pfam" id="PF24626">
    <property type="entry name" value="SH3_Tf2-1"/>
    <property type="match status" value="1"/>
</dbReference>
<accession>A0AAD8QUD1</accession>
<evidence type="ECO:0000259" key="2">
    <source>
        <dbReference type="Pfam" id="PF24626"/>
    </source>
</evidence>
<feature type="compositionally biased region" description="Acidic residues" evidence="1">
    <location>
        <begin position="1"/>
        <end position="13"/>
    </location>
</feature>
<reference evidence="3" key="1">
    <citation type="submission" date="2023-07" db="EMBL/GenBank/DDBJ databases">
        <title>A chromosome-level genome assembly of Lolium multiflorum.</title>
        <authorList>
            <person name="Chen Y."/>
            <person name="Copetti D."/>
            <person name="Kolliker R."/>
            <person name="Studer B."/>
        </authorList>
    </citation>
    <scope>NUCLEOTIDE SEQUENCE</scope>
    <source>
        <strain evidence="3">02402/16</strain>
        <tissue evidence="3">Leaf</tissue>
    </source>
</reference>